<feature type="transmembrane region" description="Helical" evidence="6">
    <location>
        <begin position="21"/>
        <end position="41"/>
    </location>
</feature>
<evidence type="ECO:0000259" key="7">
    <source>
        <dbReference type="Pfam" id="PF04138"/>
    </source>
</evidence>
<feature type="domain" description="GtrA/DPMS transmembrane" evidence="7">
    <location>
        <begin position="24"/>
        <end position="143"/>
    </location>
</feature>
<dbReference type="PANTHER" id="PTHR38459">
    <property type="entry name" value="PROPHAGE BACTOPRENOL-LINKED GLUCOSE TRANSLOCASE HOMOLOG"/>
    <property type="match status" value="1"/>
</dbReference>
<accession>A0A1R0F7E4</accession>
<dbReference type="Pfam" id="PF04138">
    <property type="entry name" value="GtrA_DPMS_TM"/>
    <property type="match status" value="1"/>
</dbReference>
<reference evidence="8 9" key="1">
    <citation type="submission" date="2016-12" db="EMBL/GenBank/DDBJ databases">
        <title>Comparative genomics of Bartonella apis.</title>
        <authorList>
            <person name="Engel P."/>
        </authorList>
    </citation>
    <scope>NUCLEOTIDE SEQUENCE [LARGE SCALE GENOMIC DNA]</scope>
    <source>
        <strain evidence="8 9">PEB0149</strain>
    </source>
</reference>
<proteinExistence type="inferred from homology"/>
<keyword evidence="4 6" id="KW-1133">Transmembrane helix</keyword>
<dbReference type="Proteomes" id="UP000187344">
    <property type="component" value="Unassembled WGS sequence"/>
</dbReference>
<evidence type="ECO:0000313" key="8">
    <source>
        <dbReference type="EMBL" id="OLY42877.1"/>
    </source>
</evidence>
<comment type="similarity">
    <text evidence="2">Belongs to the GtrA family.</text>
</comment>
<feature type="transmembrane region" description="Helical" evidence="6">
    <location>
        <begin position="47"/>
        <end position="68"/>
    </location>
</feature>
<comment type="caution">
    <text evidence="8">The sequence shown here is derived from an EMBL/GenBank/DDBJ whole genome shotgun (WGS) entry which is preliminary data.</text>
</comment>
<dbReference type="InterPro" id="IPR007267">
    <property type="entry name" value="GtrA_DPMS_TM"/>
</dbReference>
<evidence type="ECO:0000256" key="1">
    <source>
        <dbReference type="ARBA" id="ARBA00004141"/>
    </source>
</evidence>
<dbReference type="GO" id="GO:0005886">
    <property type="term" value="C:plasma membrane"/>
    <property type="evidence" value="ECO:0007669"/>
    <property type="project" value="TreeGrafter"/>
</dbReference>
<evidence type="ECO:0000256" key="2">
    <source>
        <dbReference type="ARBA" id="ARBA00009399"/>
    </source>
</evidence>
<evidence type="ECO:0000256" key="5">
    <source>
        <dbReference type="ARBA" id="ARBA00023136"/>
    </source>
</evidence>
<dbReference type="PANTHER" id="PTHR38459:SF1">
    <property type="entry name" value="PROPHAGE BACTOPRENOL-LINKED GLUCOSE TRANSLOCASE HOMOLOG"/>
    <property type="match status" value="1"/>
</dbReference>
<dbReference type="OrthoDB" id="7926501at2"/>
<evidence type="ECO:0000256" key="6">
    <source>
        <dbReference type="SAM" id="Phobius"/>
    </source>
</evidence>
<feature type="transmembrane region" description="Helical" evidence="6">
    <location>
        <begin position="89"/>
        <end position="108"/>
    </location>
</feature>
<evidence type="ECO:0000256" key="3">
    <source>
        <dbReference type="ARBA" id="ARBA00022692"/>
    </source>
</evidence>
<evidence type="ECO:0000256" key="4">
    <source>
        <dbReference type="ARBA" id="ARBA00022989"/>
    </source>
</evidence>
<dbReference type="EMBL" id="LXYT01000003">
    <property type="protein sequence ID" value="OLY42877.1"/>
    <property type="molecule type" value="Genomic_DNA"/>
</dbReference>
<dbReference type="InterPro" id="IPR051401">
    <property type="entry name" value="GtrA_CellWall_Glycosyl"/>
</dbReference>
<name>A0A1R0F7E4_9HYPH</name>
<keyword evidence="9" id="KW-1185">Reference proteome</keyword>
<keyword evidence="3 6" id="KW-0812">Transmembrane</keyword>
<sequence length="146" mass="16499">MTRRLDVNEVVLDIYKNHRSFVLFLCSGSIAFWIDFFTLWILQTSRLNLWIARACAFIVAATFTWIFNSRISFRGREARFKNLKGWGSYMGLAAIGGVLNYCASMTVLKSSGNVTPLTLFLAIAAGSLAGLFANYFLNHFVFFKKA</sequence>
<gene>
    <name evidence="8" type="ORF">PEB0149_002920</name>
</gene>
<organism evidence="8 9">
    <name type="scientific">Bartonella apis</name>
    <dbReference type="NCBI Taxonomy" id="1686310"/>
    <lineage>
        <taxon>Bacteria</taxon>
        <taxon>Pseudomonadati</taxon>
        <taxon>Pseudomonadota</taxon>
        <taxon>Alphaproteobacteria</taxon>
        <taxon>Hyphomicrobiales</taxon>
        <taxon>Bartonellaceae</taxon>
        <taxon>Bartonella</taxon>
    </lineage>
</organism>
<keyword evidence="5 6" id="KW-0472">Membrane</keyword>
<protein>
    <submittedName>
        <fullName evidence="8">Putative flippase GtrA (Transmembrane translocase of bactoprenol-linked glucose)</fullName>
    </submittedName>
</protein>
<feature type="transmembrane region" description="Helical" evidence="6">
    <location>
        <begin position="114"/>
        <end position="137"/>
    </location>
</feature>
<comment type="subcellular location">
    <subcellularLocation>
        <location evidence="1">Membrane</location>
        <topology evidence="1">Multi-pass membrane protein</topology>
    </subcellularLocation>
</comment>
<dbReference type="RefSeq" id="WP_075870712.1">
    <property type="nucleotide sequence ID" value="NZ_CALYQA010000003.1"/>
</dbReference>
<evidence type="ECO:0000313" key="9">
    <source>
        <dbReference type="Proteomes" id="UP000187344"/>
    </source>
</evidence>
<dbReference type="GO" id="GO:0000271">
    <property type="term" value="P:polysaccharide biosynthetic process"/>
    <property type="evidence" value="ECO:0007669"/>
    <property type="project" value="InterPro"/>
</dbReference>
<dbReference type="AlphaFoldDB" id="A0A1R0F7E4"/>